<dbReference type="Gene3D" id="3.40.50.2300">
    <property type="match status" value="1"/>
</dbReference>
<evidence type="ECO:0000256" key="2">
    <source>
        <dbReference type="ARBA" id="ARBA00012438"/>
    </source>
</evidence>
<comment type="catalytic activity">
    <reaction evidence="1">
        <text>ATP + protein L-histidine = ADP + protein N-phospho-L-histidine.</text>
        <dbReference type="EC" id="2.7.13.3"/>
    </reaction>
</comment>
<evidence type="ECO:0000259" key="10">
    <source>
        <dbReference type="PROSITE" id="PS50110"/>
    </source>
</evidence>
<organism evidence="12 13">
    <name type="scientific">Piscinibacter terrae</name>
    <dbReference type="NCBI Taxonomy" id="2496871"/>
    <lineage>
        <taxon>Bacteria</taxon>
        <taxon>Pseudomonadati</taxon>
        <taxon>Pseudomonadota</taxon>
        <taxon>Betaproteobacteria</taxon>
        <taxon>Burkholderiales</taxon>
        <taxon>Sphaerotilaceae</taxon>
        <taxon>Piscinibacter</taxon>
    </lineage>
</organism>
<dbReference type="InterPro" id="IPR004358">
    <property type="entry name" value="Sig_transdc_His_kin-like_C"/>
</dbReference>
<dbReference type="InterPro" id="IPR005467">
    <property type="entry name" value="His_kinase_dom"/>
</dbReference>
<dbReference type="SMART" id="SM00448">
    <property type="entry name" value="REC"/>
    <property type="match status" value="1"/>
</dbReference>
<feature type="domain" description="Response regulatory" evidence="10">
    <location>
        <begin position="295"/>
        <end position="428"/>
    </location>
</feature>
<evidence type="ECO:0000259" key="11">
    <source>
        <dbReference type="PROSITE" id="PS50126"/>
    </source>
</evidence>
<dbReference type="SMART" id="SM00387">
    <property type="entry name" value="HATPase_c"/>
    <property type="match status" value="1"/>
</dbReference>
<dbReference type="PROSITE" id="PS50126">
    <property type="entry name" value="S1"/>
    <property type="match status" value="1"/>
</dbReference>
<evidence type="ECO:0000256" key="1">
    <source>
        <dbReference type="ARBA" id="ARBA00000085"/>
    </source>
</evidence>
<accession>A0A3N7IW18</accession>
<feature type="compositionally biased region" description="Basic residues" evidence="8">
    <location>
        <begin position="1"/>
        <end position="10"/>
    </location>
</feature>
<reference evidence="12 13" key="2">
    <citation type="submission" date="2018-12" db="EMBL/GenBank/DDBJ databases">
        <title>Rhizobacter gummiphilus sp. nov., a rubber-degrading bacterium isolated from the soil of a botanical garden in Japan.</title>
        <authorList>
            <person name="Shunsuke S.S."/>
        </authorList>
    </citation>
    <scope>NUCLEOTIDE SEQUENCE [LARGE SCALE GENOMIC DNA]</scope>
    <source>
        <strain evidence="12 13">S-16</strain>
    </source>
</reference>
<dbReference type="GO" id="GO:0004673">
    <property type="term" value="F:protein histidine kinase activity"/>
    <property type="evidence" value="ECO:0007669"/>
    <property type="project" value="UniProtKB-EC"/>
</dbReference>
<dbReference type="PRINTS" id="PR00344">
    <property type="entry name" value="BCTRLSENSOR"/>
</dbReference>
<dbReference type="AlphaFoldDB" id="A0A3N7IW18"/>
<evidence type="ECO:0000256" key="8">
    <source>
        <dbReference type="SAM" id="MobiDB-lite"/>
    </source>
</evidence>
<keyword evidence="7" id="KW-0597">Phosphoprotein</keyword>
<proteinExistence type="predicted"/>
<evidence type="ECO:0000256" key="7">
    <source>
        <dbReference type="PROSITE-ProRule" id="PRU00169"/>
    </source>
</evidence>
<dbReference type="PROSITE" id="PS50109">
    <property type="entry name" value="HIS_KIN"/>
    <property type="match status" value="1"/>
</dbReference>
<evidence type="ECO:0000256" key="4">
    <source>
        <dbReference type="ARBA" id="ARBA00022741"/>
    </source>
</evidence>
<dbReference type="InterPro" id="IPR003594">
    <property type="entry name" value="HATPase_dom"/>
</dbReference>
<evidence type="ECO:0000256" key="3">
    <source>
        <dbReference type="ARBA" id="ARBA00022679"/>
    </source>
</evidence>
<dbReference type="SUPFAM" id="SSF55874">
    <property type="entry name" value="ATPase domain of HSP90 chaperone/DNA topoisomerase II/histidine kinase"/>
    <property type="match status" value="1"/>
</dbReference>
<dbReference type="GO" id="GO:0000160">
    <property type="term" value="P:phosphorelay signal transduction system"/>
    <property type="evidence" value="ECO:0007669"/>
    <property type="project" value="InterPro"/>
</dbReference>
<dbReference type="EC" id="2.7.13.3" evidence="2"/>
<feature type="domain" description="S1 motif" evidence="11">
    <location>
        <begin position="133"/>
        <end position="231"/>
    </location>
</feature>
<dbReference type="InterPro" id="IPR036890">
    <property type="entry name" value="HATPase_C_sf"/>
</dbReference>
<dbReference type="CDD" id="cd00075">
    <property type="entry name" value="HATPase"/>
    <property type="match status" value="1"/>
</dbReference>
<feature type="compositionally biased region" description="Basic and acidic residues" evidence="8">
    <location>
        <begin position="11"/>
        <end position="20"/>
    </location>
</feature>
<keyword evidence="5 12" id="KW-0418">Kinase</keyword>
<feature type="modified residue" description="4-aspartylphosphate" evidence="7">
    <location>
        <position position="355"/>
    </location>
</feature>
<keyword evidence="4" id="KW-0547">Nucleotide-binding</keyword>
<keyword evidence="6" id="KW-0067">ATP-binding</keyword>
<dbReference type="Proteomes" id="UP000267464">
    <property type="component" value="Unassembled WGS sequence"/>
</dbReference>
<evidence type="ECO:0000256" key="5">
    <source>
        <dbReference type="ARBA" id="ARBA00022777"/>
    </source>
</evidence>
<dbReference type="InterPro" id="IPR001789">
    <property type="entry name" value="Sig_transdc_resp-reg_receiver"/>
</dbReference>
<dbReference type="Gene3D" id="3.30.565.10">
    <property type="entry name" value="Histidine kinase-like ATPase, C-terminal domain"/>
    <property type="match status" value="1"/>
</dbReference>
<dbReference type="InterPro" id="IPR011006">
    <property type="entry name" value="CheY-like_superfamily"/>
</dbReference>
<dbReference type="GO" id="GO:0005524">
    <property type="term" value="F:ATP binding"/>
    <property type="evidence" value="ECO:0007669"/>
    <property type="project" value="UniProtKB-KW"/>
</dbReference>
<protein>
    <recommendedName>
        <fullName evidence="2">histidine kinase</fullName>
        <ecNumber evidence="2">2.7.13.3</ecNumber>
    </recommendedName>
</protein>
<name>A0A3N7IW18_9BURK</name>
<gene>
    <name evidence="12" type="ORF">DZC73_17735</name>
</gene>
<dbReference type="Pfam" id="PF02518">
    <property type="entry name" value="HATPase_c"/>
    <property type="match status" value="1"/>
</dbReference>
<dbReference type="SUPFAM" id="SSF52172">
    <property type="entry name" value="CheY-like"/>
    <property type="match status" value="1"/>
</dbReference>
<dbReference type="InterPro" id="IPR050980">
    <property type="entry name" value="2C_sensor_his_kinase"/>
</dbReference>
<dbReference type="PANTHER" id="PTHR44936">
    <property type="entry name" value="SENSOR PROTEIN CREC"/>
    <property type="match status" value="1"/>
</dbReference>
<keyword evidence="3" id="KW-0808">Transferase</keyword>
<reference evidence="12 13" key="1">
    <citation type="submission" date="2018-08" db="EMBL/GenBank/DDBJ databases">
        <authorList>
            <person name="Khan S.A."/>
            <person name="Jeon C.O."/>
            <person name="Chun B.H."/>
            <person name="Jeong S.E."/>
        </authorList>
    </citation>
    <scope>NUCLEOTIDE SEQUENCE [LARGE SCALE GENOMIC DNA]</scope>
    <source>
        <strain evidence="12 13">S-16</strain>
    </source>
</reference>
<feature type="region of interest" description="Disordered" evidence="8">
    <location>
        <begin position="1"/>
        <end position="20"/>
    </location>
</feature>
<dbReference type="GO" id="GO:0003676">
    <property type="term" value="F:nucleic acid binding"/>
    <property type="evidence" value="ECO:0007669"/>
    <property type="project" value="InterPro"/>
</dbReference>
<evidence type="ECO:0000313" key="13">
    <source>
        <dbReference type="Proteomes" id="UP000267464"/>
    </source>
</evidence>
<evidence type="ECO:0000256" key="6">
    <source>
        <dbReference type="ARBA" id="ARBA00022840"/>
    </source>
</evidence>
<dbReference type="PROSITE" id="PS50110">
    <property type="entry name" value="RESPONSE_REGULATORY"/>
    <property type="match status" value="1"/>
</dbReference>
<dbReference type="EMBL" id="QUSW01000005">
    <property type="protein sequence ID" value="RQP22972.1"/>
    <property type="molecule type" value="Genomic_DNA"/>
</dbReference>
<keyword evidence="13" id="KW-1185">Reference proteome</keyword>
<sequence>MPCHGRCRGKHMPERPGRAASKDPVIGLIVDARVIELHEDHCYLSFEVPRPPSRDTAAGTDQVLRARLLQRDSWAASDPAAMVNIDRYRREGLLRVFIRGSRQISPKETIYYAHERWAQEGRNPWPELGLSDGDILVGEIVTVARREGEIQGYRIQLNQRYDVLDVDGRVVDVKQPDIEVFLPIEEVPPDERLGDPGHHPPLGLEVNDLVCVQLYRLDRPPAEPRVSLARLQSWLDSCALAVERRGHGGVSQPVSLLSLVVADAGDPVPADVVTGTPTTPGRFPVDRPPLPDGAHVVLVDDDPAILASVETLLRANGVQVDSVQAGHGKGLDNLAGEVVRLVATSESSRCLVLVDHSLPKPGLGISLMRKVQVHCEAAGIHYPRWALLSTALPCEPDDWKELRAIGMIGALARPLHLDNVAALLDAKSEGIWQWSRRQDMQFNVDDPSVDTVLSKILARYPALRFAIVLEVLSPHKLGWLACAGTPPFEPQDLDSMLEGTGLRALAQGRLNSFETDVRRNHPFRKGSIVATRWQAMGDGRDGAPQRILGVGGLDVRQVDDDWPLLLTLVGQSASLAAWRRWALNQSSFVMLGRLMSSLAHELHNDEMALHTNFEIAYQAVGANNMPWVVQALEQIEEVFHAQQSLAQLLLRGLRERDARFTMRELFAHLERVHRKLAAEEHVQLAFSAPPDITLGLPSGYVIAAVSNLIFNAIKHHHRITAARVQVSAAFWERADSCRLCIDVEDNGPGVAASVASQLFRAGVSHAADASQRHGMGLWLSRRLMRELGGDLRCMAQARGLGTVFRVELPLTMG</sequence>
<dbReference type="PANTHER" id="PTHR44936:SF10">
    <property type="entry name" value="SENSOR PROTEIN RSTB"/>
    <property type="match status" value="1"/>
</dbReference>
<feature type="domain" description="Histidine kinase" evidence="9">
    <location>
        <begin position="597"/>
        <end position="812"/>
    </location>
</feature>
<dbReference type="InterPro" id="IPR003029">
    <property type="entry name" value="S1_domain"/>
</dbReference>
<evidence type="ECO:0000259" key="9">
    <source>
        <dbReference type="PROSITE" id="PS50109"/>
    </source>
</evidence>
<comment type="caution">
    <text evidence="12">The sequence shown here is derived from an EMBL/GenBank/DDBJ whole genome shotgun (WGS) entry which is preliminary data.</text>
</comment>
<evidence type="ECO:0000313" key="12">
    <source>
        <dbReference type="EMBL" id="RQP22972.1"/>
    </source>
</evidence>